<dbReference type="InterPro" id="IPR012337">
    <property type="entry name" value="RNaseH-like_sf"/>
</dbReference>
<protein>
    <submittedName>
        <fullName evidence="1">Uncharacterized protein K02A2.6like [Amphimedon queenslandica]</fullName>
    </submittedName>
</protein>
<dbReference type="OrthoDB" id="427924at2759"/>
<name>A0A0K2V782_LEPSM</name>
<dbReference type="GO" id="GO:0003676">
    <property type="term" value="F:nucleic acid binding"/>
    <property type="evidence" value="ECO:0007669"/>
    <property type="project" value="InterPro"/>
</dbReference>
<accession>A0A0K2V782</accession>
<dbReference type="Gene3D" id="3.30.420.10">
    <property type="entry name" value="Ribonuclease H-like superfamily/Ribonuclease H"/>
    <property type="match status" value="1"/>
</dbReference>
<evidence type="ECO:0000313" key="1">
    <source>
        <dbReference type="EMBL" id="CDW46378.1"/>
    </source>
</evidence>
<dbReference type="SUPFAM" id="SSF53098">
    <property type="entry name" value="Ribonuclease H-like"/>
    <property type="match status" value="1"/>
</dbReference>
<proteinExistence type="predicted"/>
<organism evidence="1">
    <name type="scientific">Lepeophtheirus salmonis</name>
    <name type="common">Salmon louse</name>
    <name type="synonym">Caligus salmonis</name>
    <dbReference type="NCBI Taxonomy" id="72036"/>
    <lineage>
        <taxon>Eukaryota</taxon>
        <taxon>Metazoa</taxon>
        <taxon>Ecdysozoa</taxon>
        <taxon>Arthropoda</taxon>
        <taxon>Crustacea</taxon>
        <taxon>Multicrustacea</taxon>
        <taxon>Hexanauplia</taxon>
        <taxon>Copepoda</taxon>
        <taxon>Siphonostomatoida</taxon>
        <taxon>Caligidae</taxon>
        <taxon>Lepeophtheirus</taxon>
    </lineage>
</organism>
<reference evidence="1" key="1">
    <citation type="submission" date="2014-05" db="EMBL/GenBank/DDBJ databases">
        <authorList>
            <person name="Chronopoulou M."/>
        </authorList>
    </citation>
    <scope>NUCLEOTIDE SEQUENCE</scope>
    <source>
        <tissue evidence="1">Whole organism</tissue>
    </source>
</reference>
<dbReference type="InterPro" id="IPR036397">
    <property type="entry name" value="RNaseH_sf"/>
</dbReference>
<dbReference type="EMBL" id="HACA01029017">
    <property type="protein sequence ID" value="CDW46378.1"/>
    <property type="molecule type" value="Transcribed_RNA"/>
</dbReference>
<sequence length="115" mass="13010">MMKGTSTIATLRQIFHCLNGGYHIFLSPPYHPQSNGMAERAIGAVKNILQKNQSLPIEERLFGYRTIPLECGKTPAELLLSHLLCTCIHGFLPDPKNQPCLSQDKFFPDMKVWVR</sequence>
<dbReference type="AlphaFoldDB" id="A0A0K2V782"/>